<keyword evidence="4" id="KW-1185">Reference proteome</keyword>
<sequence length="548" mass="59896">MRTTTRRGFLGLAGLTVLAACSAPPGPKPGAKATAAAMDKLAALVPKYVPRTVLTPDLPGSVPGFGRDGYLSYPPSEKLVDLVTAVPGKGGSYKAMVPTWSPLPSPLGQNSYYDAVNKDLGATIEFNYLDGLTINDKLPTLLAGGDVVDVTTLPGWALTAVPDYARAVDGLFEDLTPYLAGDVAAKYPGLSAIPTLAWQYSVFGGKLKAVPAWPTPQFGWVLFHRKDLWDKLGQGAPKNADDLLAMGKAVTDASKDRWAFSDIFPMMEEIFRAPRKWRKESGALVHRYETPEYAAAVEWMRKAVDAGLVHPNVLSAKSAADDKELFKSGQILVKNDGFSFWAETLIQVGKENPDFWMEPLPVFGADGGKPEYRMNQDPSYTFIKKGTPKEKVEELLAIFDYLSAPFGSREQLLFNNGVEGVHFTRDDKGAPQVTELGPKEIVGSYVWLGGRVDPIFESQAHPDYVRTATTWWNTAATVRHQDPFDGIRVEEPGDFTAAAKPFEDKVVDIIRGRREVSTLQQAITEWKAGGGDAGREFYMKVLTENGRA</sequence>
<dbReference type="RefSeq" id="WP_137251699.1">
    <property type="nucleotide sequence ID" value="NZ_SZQA01000067.1"/>
</dbReference>
<proteinExistence type="inferred from homology"/>
<dbReference type="InterPro" id="IPR050490">
    <property type="entry name" value="Bact_solute-bd_prot1"/>
</dbReference>
<evidence type="ECO:0000256" key="2">
    <source>
        <dbReference type="SAM" id="SignalP"/>
    </source>
</evidence>
<gene>
    <name evidence="3" type="ORF">FDA94_37070</name>
</gene>
<dbReference type="AlphaFoldDB" id="A0A4U3LTJ4"/>
<evidence type="ECO:0000256" key="1">
    <source>
        <dbReference type="ARBA" id="ARBA00008520"/>
    </source>
</evidence>
<reference evidence="3 4" key="1">
    <citation type="submission" date="2019-04" db="EMBL/GenBank/DDBJ databases">
        <title>Herbidospora sp. NEAU-GS14.nov., a novel actinomycete isolated from soil.</title>
        <authorList>
            <person name="Han L."/>
        </authorList>
    </citation>
    <scope>NUCLEOTIDE SEQUENCE [LARGE SCALE GENOMIC DNA]</scope>
    <source>
        <strain evidence="3 4">NEAU-GS14</strain>
    </source>
</reference>
<dbReference type="EMBL" id="SZQA01000067">
    <property type="protein sequence ID" value="TKK78799.1"/>
    <property type="molecule type" value="Genomic_DNA"/>
</dbReference>
<protein>
    <submittedName>
        <fullName evidence="3">Extracellular solute-binding protein</fullName>
    </submittedName>
</protein>
<dbReference type="OrthoDB" id="2513152at2"/>
<dbReference type="Gene3D" id="3.40.190.10">
    <property type="entry name" value="Periplasmic binding protein-like II"/>
    <property type="match status" value="2"/>
</dbReference>
<accession>A0A4U3LTJ4</accession>
<name>A0A4U3LTJ4_9ACTN</name>
<keyword evidence="2" id="KW-0732">Signal</keyword>
<dbReference type="PANTHER" id="PTHR43649">
    <property type="entry name" value="ARABINOSE-BINDING PROTEIN-RELATED"/>
    <property type="match status" value="1"/>
</dbReference>
<dbReference type="InterPro" id="IPR006311">
    <property type="entry name" value="TAT_signal"/>
</dbReference>
<evidence type="ECO:0000313" key="4">
    <source>
        <dbReference type="Proteomes" id="UP000308705"/>
    </source>
</evidence>
<evidence type="ECO:0000313" key="3">
    <source>
        <dbReference type="EMBL" id="TKK78799.1"/>
    </source>
</evidence>
<organism evidence="3 4">
    <name type="scientific">Herbidospora galbida</name>
    <dbReference type="NCBI Taxonomy" id="2575442"/>
    <lineage>
        <taxon>Bacteria</taxon>
        <taxon>Bacillati</taxon>
        <taxon>Actinomycetota</taxon>
        <taxon>Actinomycetes</taxon>
        <taxon>Streptosporangiales</taxon>
        <taxon>Streptosporangiaceae</taxon>
        <taxon>Herbidospora</taxon>
    </lineage>
</organism>
<dbReference type="PROSITE" id="PS51318">
    <property type="entry name" value="TAT"/>
    <property type="match status" value="1"/>
</dbReference>
<dbReference type="PANTHER" id="PTHR43649:SF31">
    <property type="entry name" value="SN-GLYCEROL-3-PHOSPHATE-BINDING PERIPLASMIC PROTEIN UGPB"/>
    <property type="match status" value="1"/>
</dbReference>
<feature type="chain" id="PRO_5039552660" evidence="2">
    <location>
        <begin position="23"/>
        <end position="548"/>
    </location>
</feature>
<comment type="caution">
    <text evidence="3">The sequence shown here is derived from an EMBL/GenBank/DDBJ whole genome shotgun (WGS) entry which is preliminary data.</text>
</comment>
<dbReference type="PROSITE" id="PS51257">
    <property type="entry name" value="PROKAR_LIPOPROTEIN"/>
    <property type="match status" value="1"/>
</dbReference>
<feature type="signal peptide" evidence="2">
    <location>
        <begin position="1"/>
        <end position="22"/>
    </location>
</feature>
<comment type="similarity">
    <text evidence="1">Belongs to the bacterial solute-binding protein 1 family.</text>
</comment>
<dbReference type="SUPFAM" id="SSF53850">
    <property type="entry name" value="Periplasmic binding protein-like II"/>
    <property type="match status" value="1"/>
</dbReference>
<dbReference type="Proteomes" id="UP000308705">
    <property type="component" value="Unassembled WGS sequence"/>
</dbReference>